<evidence type="ECO:0000256" key="3">
    <source>
        <dbReference type="ARBA" id="ARBA00022448"/>
    </source>
</evidence>
<proteinExistence type="inferred from homology"/>
<keyword evidence="11 12" id="KW-0472">Membrane</keyword>
<dbReference type="PANTHER" id="PTHR31503">
    <property type="entry name" value="VACUOLAR CALCIUM ION TRANSPORTER"/>
    <property type="match status" value="1"/>
</dbReference>
<keyword evidence="5 12" id="KW-0926">Vacuole</keyword>
<feature type="domain" description="Sodium/calcium exchanger membrane region" evidence="13">
    <location>
        <begin position="277"/>
        <end position="415"/>
    </location>
</feature>
<dbReference type="STRING" id="337451.A0A443NJW2"/>
<evidence type="ECO:0000256" key="6">
    <source>
        <dbReference type="ARBA" id="ARBA00022568"/>
    </source>
</evidence>
<keyword evidence="4 12" id="KW-0050">Antiport</keyword>
<accession>A0A443NJW2</accession>
<keyword evidence="8 12" id="KW-0106">Calcium</keyword>
<dbReference type="GO" id="GO:0015369">
    <property type="term" value="F:calcium:proton antiporter activity"/>
    <property type="evidence" value="ECO:0007669"/>
    <property type="project" value="UniProtKB-UniRule"/>
</dbReference>
<evidence type="ECO:0000256" key="4">
    <source>
        <dbReference type="ARBA" id="ARBA00022449"/>
    </source>
</evidence>
<dbReference type="PANTHER" id="PTHR31503:SF1">
    <property type="entry name" value="VACUOLAR CATION_PROTON EXCHANGER 3"/>
    <property type="match status" value="1"/>
</dbReference>
<keyword evidence="9 12" id="KW-1133">Transmembrane helix</keyword>
<dbReference type="Proteomes" id="UP000283530">
    <property type="component" value="Unassembled WGS sequence"/>
</dbReference>
<dbReference type="Gene3D" id="1.20.1420.30">
    <property type="entry name" value="NCX, central ion-binding region"/>
    <property type="match status" value="1"/>
</dbReference>
<keyword evidence="6 12" id="KW-0109">Calcium transport</keyword>
<dbReference type="Pfam" id="PF01699">
    <property type="entry name" value="Na_Ca_ex"/>
    <property type="match status" value="2"/>
</dbReference>
<dbReference type="EMBL" id="QPKB01000003">
    <property type="protein sequence ID" value="RWR78805.1"/>
    <property type="molecule type" value="Genomic_DNA"/>
</dbReference>
<dbReference type="FunFam" id="1.20.1420.30:FF:000020">
    <property type="entry name" value="Vacuolar cation/proton exchanger"/>
    <property type="match status" value="1"/>
</dbReference>
<dbReference type="GO" id="GO:0010119">
    <property type="term" value="P:regulation of stomatal movement"/>
    <property type="evidence" value="ECO:0007669"/>
    <property type="project" value="UniProtKB-ARBA"/>
</dbReference>
<dbReference type="FunFam" id="1.20.1420.30:FF:000008">
    <property type="entry name" value="Vacuolar cation/proton exchanger"/>
    <property type="match status" value="1"/>
</dbReference>
<dbReference type="InterPro" id="IPR004713">
    <property type="entry name" value="CaH_exchang"/>
</dbReference>
<feature type="transmembrane region" description="Helical" evidence="12">
    <location>
        <begin position="341"/>
        <end position="366"/>
    </location>
</feature>
<dbReference type="InterPro" id="IPR004798">
    <property type="entry name" value="CAX-like"/>
</dbReference>
<evidence type="ECO:0000256" key="11">
    <source>
        <dbReference type="ARBA" id="ARBA00023136"/>
    </source>
</evidence>
<evidence type="ECO:0000259" key="13">
    <source>
        <dbReference type="Pfam" id="PF01699"/>
    </source>
</evidence>
<feature type="transmembrane region" description="Helical" evidence="12">
    <location>
        <begin position="378"/>
        <end position="396"/>
    </location>
</feature>
<evidence type="ECO:0000256" key="7">
    <source>
        <dbReference type="ARBA" id="ARBA00022692"/>
    </source>
</evidence>
<comment type="subcellular location">
    <subcellularLocation>
        <location evidence="1">Vacuole membrane</location>
        <topology evidence="1">Multi-pass membrane protein</topology>
    </subcellularLocation>
</comment>
<dbReference type="InterPro" id="IPR004837">
    <property type="entry name" value="NaCa_Exmemb"/>
</dbReference>
<dbReference type="NCBIfam" id="TIGR00378">
    <property type="entry name" value="cax"/>
    <property type="match status" value="1"/>
</dbReference>
<dbReference type="GO" id="GO:0055062">
    <property type="term" value="P:phosphate ion homeostasis"/>
    <property type="evidence" value="ECO:0007669"/>
    <property type="project" value="UniProtKB-ARBA"/>
</dbReference>
<reference evidence="14 15" key="1">
    <citation type="journal article" date="2019" name="Nat. Plants">
        <title>Stout camphor tree genome fills gaps in understanding of flowering plant genome evolution.</title>
        <authorList>
            <person name="Chaw S.M."/>
            <person name="Liu Y.C."/>
            <person name="Wu Y.W."/>
            <person name="Wang H.Y."/>
            <person name="Lin C.I."/>
            <person name="Wu C.S."/>
            <person name="Ke H.M."/>
            <person name="Chang L.Y."/>
            <person name="Hsu C.Y."/>
            <person name="Yang H.T."/>
            <person name="Sudianto E."/>
            <person name="Hsu M.H."/>
            <person name="Wu K.P."/>
            <person name="Wang L.N."/>
            <person name="Leebens-Mack J.H."/>
            <person name="Tsai I.J."/>
        </authorList>
    </citation>
    <scope>NUCLEOTIDE SEQUENCE [LARGE SCALE GENOMIC DNA]</scope>
    <source>
        <strain evidence="15">cv. Chaw 1501</strain>
        <tissue evidence="14">Young leaves</tissue>
    </source>
</reference>
<feature type="domain" description="Sodium/calcium exchanger membrane region" evidence="13">
    <location>
        <begin position="91"/>
        <end position="247"/>
    </location>
</feature>
<keyword evidence="7 12" id="KW-0812">Transmembrane</keyword>
<feature type="transmembrane region" description="Helical" evidence="12">
    <location>
        <begin position="122"/>
        <end position="143"/>
    </location>
</feature>
<dbReference type="GO" id="GO:0010351">
    <property type="term" value="P:lithium ion transport"/>
    <property type="evidence" value="ECO:0007669"/>
    <property type="project" value="UniProtKB-ARBA"/>
</dbReference>
<dbReference type="GO" id="GO:0006874">
    <property type="term" value="P:intracellular calcium ion homeostasis"/>
    <property type="evidence" value="ECO:0007669"/>
    <property type="project" value="UniProtKB-ARBA"/>
</dbReference>
<evidence type="ECO:0000256" key="2">
    <source>
        <dbReference type="ARBA" id="ARBA00008248"/>
    </source>
</evidence>
<evidence type="ECO:0000313" key="15">
    <source>
        <dbReference type="Proteomes" id="UP000283530"/>
    </source>
</evidence>
<dbReference type="AlphaFoldDB" id="A0A443NJW2"/>
<evidence type="ECO:0000256" key="9">
    <source>
        <dbReference type="ARBA" id="ARBA00022989"/>
    </source>
</evidence>
<dbReference type="NCBIfam" id="TIGR00846">
    <property type="entry name" value="caca2"/>
    <property type="match status" value="1"/>
</dbReference>
<evidence type="ECO:0000256" key="12">
    <source>
        <dbReference type="RuleBase" id="RU365028"/>
    </source>
</evidence>
<evidence type="ECO:0000256" key="10">
    <source>
        <dbReference type="ARBA" id="ARBA00023065"/>
    </source>
</evidence>
<gene>
    <name evidence="14" type="ORF">CKAN_00735300</name>
</gene>
<dbReference type="OrthoDB" id="1699231at2759"/>
<dbReference type="InterPro" id="IPR044880">
    <property type="entry name" value="NCX_ion-bd_dom_sf"/>
</dbReference>
<keyword evidence="15" id="KW-1185">Reference proteome</keyword>
<evidence type="ECO:0000313" key="14">
    <source>
        <dbReference type="EMBL" id="RWR78805.1"/>
    </source>
</evidence>
<feature type="transmembrane region" description="Helical" evidence="12">
    <location>
        <begin position="272"/>
        <end position="296"/>
    </location>
</feature>
<comment type="caution">
    <text evidence="14">The sequence shown here is derived from an EMBL/GenBank/DDBJ whole genome shotgun (WGS) entry which is preliminary data.</text>
</comment>
<evidence type="ECO:0000256" key="1">
    <source>
        <dbReference type="ARBA" id="ARBA00004128"/>
    </source>
</evidence>
<sequence length="447" mass="48591">MASLNEYVNLESGNLKGSSKEIRPGRTAHNVSSSSLRKKSDLTLVSKVRFVFLRLLLTNLQEVVLGTKLSILFPAIPLAIVAHICNFGRPWVFALSMLGLTPLAERVSFLTEQIAFFTGPTVGGLLNATCGNATELIIAFFALYQRKIEVVKCSLLGSILSNLLLVLGTSLFCGGIANLKKEQKYDRKQADANTSLLILGILCHMLPLMFRHSMNSGAATSNQVLELSRASSIVMLLAYTAYIFFQLKTHRQFFEEQEDDQDNDDVSEEPVIGFYSAFAWLVGMTAVIALLSELVVRTIEDASESWGLSVSFISIILLPIVGNAAEHAGAVIFAFKNKLDISLGVALGSATQISMFVVPLSIIVAWIMGVDMNLDFNLLETGSLFVAVLVTAFTLQDGTSHYLKGLVLLLCYIVIGACFFVLRTPPLHHTNVLNRSDGSSAGGVMVI</sequence>
<comment type="similarity">
    <text evidence="2">Belongs to the Ca(2+):cation antiporter (CaCA) (TC 2.A.19) family. Cation/proton exchanger (CAX) subfamily.</text>
</comment>
<feature type="transmembrane region" description="Helical" evidence="12">
    <location>
        <begin position="192"/>
        <end position="210"/>
    </location>
</feature>
<keyword evidence="3 12" id="KW-0813">Transport</keyword>
<protein>
    <recommendedName>
        <fullName evidence="12">Vacuolar cation/proton exchanger</fullName>
    </recommendedName>
</protein>
<feature type="transmembrane region" description="Helical" evidence="12">
    <location>
        <begin position="155"/>
        <end position="177"/>
    </location>
</feature>
<organism evidence="14 15">
    <name type="scientific">Cinnamomum micranthum f. kanehirae</name>
    <dbReference type="NCBI Taxonomy" id="337451"/>
    <lineage>
        <taxon>Eukaryota</taxon>
        <taxon>Viridiplantae</taxon>
        <taxon>Streptophyta</taxon>
        <taxon>Embryophyta</taxon>
        <taxon>Tracheophyta</taxon>
        <taxon>Spermatophyta</taxon>
        <taxon>Magnoliopsida</taxon>
        <taxon>Magnoliidae</taxon>
        <taxon>Laurales</taxon>
        <taxon>Lauraceae</taxon>
        <taxon>Cinnamomum</taxon>
    </lineage>
</organism>
<feature type="transmembrane region" description="Helical" evidence="12">
    <location>
        <begin position="402"/>
        <end position="422"/>
    </location>
</feature>
<dbReference type="GO" id="GO:0030026">
    <property type="term" value="P:intracellular manganese ion homeostasis"/>
    <property type="evidence" value="ECO:0007669"/>
    <property type="project" value="UniProtKB-ARBA"/>
</dbReference>
<name>A0A443NJW2_9MAGN</name>
<keyword evidence="10 12" id="KW-0406">Ion transport</keyword>
<dbReference type="GO" id="GO:0061993">
    <property type="term" value="C:calcium:proton antiporter complex"/>
    <property type="evidence" value="ECO:0007669"/>
    <property type="project" value="UniProtKB-ARBA"/>
</dbReference>
<evidence type="ECO:0000256" key="8">
    <source>
        <dbReference type="ARBA" id="ARBA00022837"/>
    </source>
</evidence>
<comment type="function">
    <text evidence="12">Vacuolar cation/proton exchanger (CAX). Translocates Ca(2+) and other metal ions into vacuoles using the proton gradient formed by H(+)-ATPase and H(+)-pyrophosphatase.</text>
</comment>
<feature type="transmembrane region" description="Helical" evidence="12">
    <location>
        <begin position="308"/>
        <end position="335"/>
    </location>
</feature>
<dbReference type="GO" id="GO:0009705">
    <property type="term" value="C:plant-type vacuole membrane"/>
    <property type="evidence" value="ECO:0007669"/>
    <property type="project" value="UniProtKB-ARBA"/>
</dbReference>
<evidence type="ECO:0000256" key="5">
    <source>
        <dbReference type="ARBA" id="ARBA00022554"/>
    </source>
</evidence>
<feature type="transmembrane region" description="Helical" evidence="12">
    <location>
        <begin position="230"/>
        <end position="247"/>
    </location>
</feature>
<feature type="transmembrane region" description="Helical" evidence="12">
    <location>
        <begin position="63"/>
        <end position="84"/>
    </location>
</feature>
<dbReference type="GO" id="GO:0006882">
    <property type="term" value="P:intracellular zinc ion homeostasis"/>
    <property type="evidence" value="ECO:0007669"/>
    <property type="project" value="UniProtKB-ARBA"/>
</dbReference>
<comment type="caution">
    <text evidence="12">Lacks conserved residue(s) required for the propagation of feature annotation.</text>
</comment>